<name>A0ABP9AZY0_9ACTN</name>
<feature type="transmembrane region" description="Helical" evidence="1">
    <location>
        <begin position="130"/>
        <end position="150"/>
    </location>
</feature>
<keyword evidence="1" id="KW-0812">Transmembrane</keyword>
<reference evidence="3" key="1">
    <citation type="journal article" date="2019" name="Int. J. Syst. Evol. Microbiol.">
        <title>The Global Catalogue of Microorganisms (GCM) 10K type strain sequencing project: providing services to taxonomists for standard genome sequencing and annotation.</title>
        <authorList>
            <consortium name="The Broad Institute Genomics Platform"/>
            <consortium name="The Broad Institute Genome Sequencing Center for Infectious Disease"/>
            <person name="Wu L."/>
            <person name="Ma J."/>
        </authorList>
    </citation>
    <scope>NUCLEOTIDE SEQUENCE [LARGE SCALE GENOMIC DNA]</scope>
    <source>
        <strain evidence="3">JCM 18081</strain>
    </source>
</reference>
<accession>A0ABP9AZY0</accession>
<keyword evidence="1" id="KW-1133">Transmembrane helix</keyword>
<evidence type="ECO:0000256" key="1">
    <source>
        <dbReference type="SAM" id="Phobius"/>
    </source>
</evidence>
<evidence type="ECO:0008006" key="4">
    <source>
        <dbReference type="Google" id="ProtNLM"/>
    </source>
</evidence>
<comment type="caution">
    <text evidence="2">The sequence shown here is derived from an EMBL/GenBank/DDBJ whole genome shotgun (WGS) entry which is preliminary data.</text>
</comment>
<keyword evidence="3" id="KW-1185">Reference proteome</keyword>
<protein>
    <recommendedName>
        <fullName evidence="4">Integral membrane protein</fullName>
    </recommendedName>
</protein>
<dbReference type="Proteomes" id="UP001501265">
    <property type="component" value="Unassembled WGS sequence"/>
</dbReference>
<evidence type="ECO:0000313" key="3">
    <source>
        <dbReference type="Proteomes" id="UP001501265"/>
    </source>
</evidence>
<keyword evidence="1" id="KW-0472">Membrane</keyword>
<gene>
    <name evidence="2" type="ORF">GCM10023220_09980</name>
</gene>
<dbReference type="RefSeq" id="WP_345617665.1">
    <property type="nucleotide sequence ID" value="NZ_BAABIG010000009.1"/>
</dbReference>
<proteinExistence type="predicted"/>
<evidence type="ECO:0000313" key="2">
    <source>
        <dbReference type="EMBL" id="GAA4787652.1"/>
    </source>
</evidence>
<sequence length="184" mass="20596">MDSGQLILAEYEQVKQEQRARIGFRDNLIYATLGVMAAVIGSTLPRGGHLEMLLLLPPLSVILGWTYLVNDEKISAVGRYVRDELAPRLEQLTSERLTPERLTPERLEVFGWESAHRRDAHRRSRKRIQLAVDLLTFCVAPLAALAVHLLLGPRHWPLLLISAAETAMLAGLAAQTVRYADLGR</sequence>
<feature type="transmembrane region" description="Helical" evidence="1">
    <location>
        <begin position="50"/>
        <end position="69"/>
    </location>
</feature>
<feature type="transmembrane region" description="Helical" evidence="1">
    <location>
        <begin position="28"/>
        <end position="44"/>
    </location>
</feature>
<dbReference type="EMBL" id="BAABIG010000009">
    <property type="protein sequence ID" value="GAA4787652.1"/>
    <property type="molecule type" value="Genomic_DNA"/>
</dbReference>
<organism evidence="2 3">
    <name type="scientific">Streptomyces ziwulingensis</name>
    <dbReference type="NCBI Taxonomy" id="1045501"/>
    <lineage>
        <taxon>Bacteria</taxon>
        <taxon>Bacillati</taxon>
        <taxon>Actinomycetota</taxon>
        <taxon>Actinomycetes</taxon>
        <taxon>Kitasatosporales</taxon>
        <taxon>Streptomycetaceae</taxon>
        <taxon>Streptomyces</taxon>
    </lineage>
</organism>